<dbReference type="EMBL" id="CAJVCE010000008">
    <property type="protein sequence ID" value="CAG7644524.1"/>
    <property type="molecule type" value="Genomic_DNA"/>
</dbReference>
<protein>
    <submittedName>
        <fullName evidence="3">HTH-type transcriptional activator RhaR</fullName>
    </submittedName>
</protein>
<comment type="caution">
    <text evidence="3">The sequence shown here is derived from an EMBL/GenBank/DDBJ whole genome shotgun (WGS) entry which is preliminary data.</text>
</comment>
<dbReference type="RefSeq" id="WP_218099604.1">
    <property type="nucleotide sequence ID" value="NZ_CAJVCE010000008.1"/>
</dbReference>
<dbReference type="PROSITE" id="PS01124">
    <property type="entry name" value="HTH_ARAC_FAMILY_2"/>
    <property type="match status" value="1"/>
</dbReference>
<proteinExistence type="predicted"/>
<dbReference type="InterPro" id="IPR018060">
    <property type="entry name" value="HTH_AraC"/>
</dbReference>
<feature type="domain" description="HTH araC/xylS-type" evidence="2">
    <location>
        <begin position="150"/>
        <end position="248"/>
    </location>
</feature>
<evidence type="ECO:0000259" key="2">
    <source>
        <dbReference type="PROSITE" id="PS01124"/>
    </source>
</evidence>
<dbReference type="PANTHER" id="PTHR43280:SF10">
    <property type="entry name" value="REGULATORY PROTEIN POCR"/>
    <property type="match status" value="1"/>
</dbReference>
<sequence length="252" mass="28854">MSTNLLTFYKTVRQSAGKTGLHSHPFWQVELATRRRIVYTLNGESEALNAGDMLWIPPYREHQFCYDDPGTAWISLKFERSGTDIAGPGGVIRKSVFTEKFSASLQTMVTGTVLRPYEKAFVEALIDALFIYLRSDDNGHAEDDASKLVRTVSDIVREKNGKPVTVDELANRLSYTRSHLSNQFKQHTGENLKSFIDRVRMEKVKEMLQYSEFNISDITEELGFKDIFSFSRFVKRTTGVGPREFRRRSDGM</sequence>
<accession>A0ABM8VIV3</accession>
<evidence type="ECO:0000313" key="3">
    <source>
        <dbReference type="EMBL" id="CAG7644524.1"/>
    </source>
</evidence>
<gene>
    <name evidence="3" type="primary">rhaR_57</name>
    <name evidence="3" type="ORF">PAECIP111802_03295</name>
</gene>
<evidence type="ECO:0000313" key="4">
    <source>
        <dbReference type="Proteomes" id="UP000730618"/>
    </source>
</evidence>
<dbReference type="Proteomes" id="UP000730618">
    <property type="component" value="Unassembled WGS sequence"/>
</dbReference>
<name>A0ABM8VIV3_9BACL</name>
<keyword evidence="4" id="KW-1185">Reference proteome</keyword>
<reference evidence="3 4" key="1">
    <citation type="submission" date="2021-06" db="EMBL/GenBank/DDBJ databases">
        <authorList>
            <person name="Criscuolo A."/>
        </authorList>
    </citation>
    <scope>NUCLEOTIDE SEQUENCE [LARGE SCALE GENOMIC DNA]</scope>
    <source>
        <strain evidence="4">CIP 111802</strain>
    </source>
</reference>
<dbReference type="SMART" id="SM00342">
    <property type="entry name" value="HTH_ARAC"/>
    <property type="match status" value="1"/>
</dbReference>
<evidence type="ECO:0000256" key="1">
    <source>
        <dbReference type="ARBA" id="ARBA00023125"/>
    </source>
</evidence>
<organism evidence="3 4">
    <name type="scientific">Paenibacillus allorhizosphaerae</name>
    <dbReference type="NCBI Taxonomy" id="2849866"/>
    <lineage>
        <taxon>Bacteria</taxon>
        <taxon>Bacillati</taxon>
        <taxon>Bacillota</taxon>
        <taxon>Bacilli</taxon>
        <taxon>Bacillales</taxon>
        <taxon>Paenibacillaceae</taxon>
        <taxon>Paenibacillus</taxon>
    </lineage>
</organism>
<dbReference type="Pfam" id="PF12833">
    <property type="entry name" value="HTH_18"/>
    <property type="match status" value="1"/>
</dbReference>
<keyword evidence="1" id="KW-0238">DNA-binding</keyword>
<dbReference type="PANTHER" id="PTHR43280">
    <property type="entry name" value="ARAC-FAMILY TRANSCRIPTIONAL REGULATOR"/>
    <property type="match status" value="1"/>
</dbReference>